<organism evidence="1 2">
    <name type="scientific">Ajellomyces capsulatus (strain H88)</name>
    <name type="common">Darling's disease fungus</name>
    <name type="synonym">Histoplasma capsulatum</name>
    <dbReference type="NCBI Taxonomy" id="544711"/>
    <lineage>
        <taxon>Eukaryota</taxon>
        <taxon>Fungi</taxon>
        <taxon>Dikarya</taxon>
        <taxon>Ascomycota</taxon>
        <taxon>Pezizomycotina</taxon>
        <taxon>Eurotiomycetes</taxon>
        <taxon>Eurotiomycetidae</taxon>
        <taxon>Onygenales</taxon>
        <taxon>Ajellomycetaceae</taxon>
        <taxon>Histoplasma</taxon>
    </lineage>
</organism>
<accession>A0A8A1LQ98</accession>
<name>A0A8A1LQ98_AJEC8</name>
<dbReference type="AlphaFoldDB" id="A0A8A1LQ98"/>
<dbReference type="VEuPathDB" id="FungiDB:I7I53_02207"/>
<gene>
    <name evidence="1" type="ORF">I7I53_02207</name>
</gene>
<dbReference type="EMBL" id="CP069104">
    <property type="protein sequence ID" value="QSS54604.1"/>
    <property type="molecule type" value="Genomic_DNA"/>
</dbReference>
<evidence type="ECO:0000313" key="1">
    <source>
        <dbReference type="EMBL" id="QSS54604.1"/>
    </source>
</evidence>
<sequence>MLPDQHFRYPNPLSRWGPWLPSSSPGTPISTLVGRQHVTAMESCLCGPHLPLPIKIHVIPLELQ</sequence>
<reference evidence="1" key="1">
    <citation type="submission" date="2021-01" db="EMBL/GenBank/DDBJ databases">
        <title>Chromosome-level genome assembly of a human fungal pathogen reveals clustering of transcriptionally co-regulated genes.</title>
        <authorList>
            <person name="Voorhies M."/>
            <person name="Cohen S."/>
            <person name="Shea T.P."/>
            <person name="Petrus S."/>
            <person name="Munoz J.F."/>
            <person name="Poplawski S."/>
            <person name="Goldman W.E."/>
            <person name="Michael T."/>
            <person name="Cuomo C.A."/>
            <person name="Sil A."/>
            <person name="Beyhan S."/>
        </authorList>
    </citation>
    <scope>NUCLEOTIDE SEQUENCE</scope>
    <source>
        <strain evidence="1">H88</strain>
    </source>
</reference>
<evidence type="ECO:0000313" key="2">
    <source>
        <dbReference type="Proteomes" id="UP000663419"/>
    </source>
</evidence>
<dbReference type="Proteomes" id="UP000663419">
    <property type="component" value="Chromosome 3"/>
</dbReference>
<proteinExistence type="predicted"/>
<protein>
    <submittedName>
        <fullName evidence="1">Uncharacterized protein</fullName>
    </submittedName>
</protein>